<evidence type="ECO:0000256" key="2">
    <source>
        <dbReference type="SAM" id="MobiDB-lite"/>
    </source>
</evidence>
<evidence type="ECO:0000313" key="5">
    <source>
        <dbReference type="Proteomes" id="UP000627292"/>
    </source>
</evidence>
<dbReference type="Proteomes" id="UP000627292">
    <property type="component" value="Unassembled WGS sequence"/>
</dbReference>
<reference evidence="4" key="2">
    <citation type="submission" date="2020-09" db="EMBL/GenBank/DDBJ databases">
        <authorList>
            <person name="Sun Q."/>
            <person name="Zhou Y."/>
        </authorList>
    </citation>
    <scope>NUCLEOTIDE SEQUENCE</scope>
    <source>
        <strain evidence="4">CGMCC 1.15290</strain>
    </source>
</reference>
<feature type="compositionally biased region" description="Basic and acidic residues" evidence="2">
    <location>
        <begin position="8"/>
        <end position="41"/>
    </location>
</feature>
<name>A0A917IZB9_9BACT</name>
<dbReference type="SMART" id="SM00357">
    <property type="entry name" value="CSP"/>
    <property type="match status" value="1"/>
</dbReference>
<feature type="domain" description="CSD" evidence="3">
    <location>
        <begin position="87"/>
        <end position="148"/>
    </location>
</feature>
<evidence type="ECO:0000256" key="1">
    <source>
        <dbReference type="RuleBase" id="RU000408"/>
    </source>
</evidence>
<comment type="caution">
    <text evidence="4">The sequence shown here is derived from an EMBL/GenBank/DDBJ whole genome shotgun (WGS) entry which is preliminary data.</text>
</comment>
<dbReference type="RefSeq" id="WP_188951902.1">
    <property type="nucleotide sequence ID" value="NZ_BMIB01000002.1"/>
</dbReference>
<dbReference type="Gene3D" id="2.40.50.140">
    <property type="entry name" value="Nucleic acid-binding proteins"/>
    <property type="match status" value="1"/>
</dbReference>
<feature type="region of interest" description="Disordered" evidence="2">
    <location>
        <begin position="1"/>
        <end position="41"/>
    </location>
</feature>
<dbReference type="AlphaFoldDB" id="A0A917IZB9"/>
<evidence type="ECO:0000313" key="4">
    <source>
        <dbReference type="EMBL" id="GGH66194.1"/>
    </source>
</evidence>
<comment type="subcellular location">
    <subcellularLocation>
        <location evidence="1">Cytoplasm</location>
    </subcellularLocation>
</comment>
<dbReference type="GO" id="GO:0005829">
    <property type="term" value="C:cytosol"/>
    <property type="evidence" value="ECO:0007669"/>
    <property type="project" value="UniProtKB-ARBA"/>
</dbReference>
<gene>
    <name evidence="4" type="ORF">GCM10011379_20120</name>
</gene>
<keyword evidence="5" id="KW-1185">Reference proteome</keyword>
<dbReference type="GO" id="GO:0003676">
    <property type="term" value="F:nucleic acid binding"/>
    <property type="evidence" value="ECO:0007669"/>
    <property type="project" value="InterPro"/>
</dbReference>
<dbReference type="PROSITE" id="PS51857">
    <property type="entry name" value="CSD_2"/>
    <property type="match status" value="1"/>
</dbReference>
<dbReference type="InterPro" id="IPR019844">
    <property type="entry name" value="CSD_CS"/>
</dbReference>
<protein>
    <submittedName>
        <fullName evidence="4">Cold-shock protein</fullName>
    </submittedName>
</protein>
<evidence type="ECO:0000259" key="3">
    <source>
        <dbReference type="PROSITE" id="PS51857"/>
    </source>
</evidence>
<organism evidence="4 5">
    <name type="scientific">Filimonas zeae</name>
    <dbReference type="NCBI Taxonomy" id="1737353"/>
    <lineage>
        <taxon>Bacteria</taxon>
        <taxon>Pseudomonadati</taxon>
        <taxon>Bacteroidota</taxon>
        <taxon>Chitinophagia</taxon>
        <taxon>Chitinophagales</taxon>
        <taxon>Chitinophagaceae</taxon>
        <taxon>Filimonas</taxon>
    </lineage>
</organism>
<dbReference type="PROSITE" id="PS00352">
    <property type="entry name" value="CSD_1"/>
    <property type="match status" value="1"/>
</dbReference>
<dbReference type="CDD" id="cd04458">
    <property type="entry name" value="CSP_CDS"/>
    <property type="match status" value="1"/>
</dbReference>
<dbReference type="InterPro" id="IPR012340">
    <property type="entry name" value="NA-bd_OB-fold"/>
</dbReference>
<sequence>MARSQETFTKREREKQRLKKAQDKKEKMMERKEGKEKGKSLEDMMAYVDENGNLTDRPVDPRKKHTFRQEDMVIGVPKMEDMPADLQRNGVISFFNYEKGFGFITDLVTQERVFVHTSELSFPVKENDKVFYTREKGPKGPVATNIVSGKSSPPVQEPV</sequence>
<dbReference type="EMBL" id="BMIB01000002">
    <property type="protein sequence ID" value="GGH66194.1"/>
    <property type="molecule type" value="Genomic_DNA"/>
</dbReference>
<accession>A0A917IZB9</accession>
<dbReference type="InterPro" id="IPR002059">
    <property type="entry name" value="CSP_DNA-bd"/>
</dbReference>
<dbReference type="SUPFAM" id="SSF50249">
    <property type="entry name" value="Nucleic acid-binding proteins"/>
    <property type="match status" value="1"/>
</dbReference>
<proteinExistence type="predicted"/>
<dbReference type="Pfam" id="PF00313">
    <property type="entry name" value="CSD"/>
    <property type="match status" value="1"/>
</dbReference>
<reference evidence="4" key="1">
    <citation type="journal article" date="2014" name="Int. J. Syst. Evol. Microbiol.">
        <title>Complete genome sequence of Corynebacterium casei LMG S-19264T (=DSM 44701T), isolated from a smear-ripened cheese.</title>
        <authorList>
            <consortium name="US DOE Joint Genome Institute (JGI-PGF)"/>
            <person name="Walter F."/>
            <person name="Albersmeier A."/>
            <person name="Kalinowski J."/>
            <person name="Ruckert C."/>
        </authorList>
    </citation>
    <scope>NUCLEOTIDE SEQUENCE</scope>
    <source>
        <strain evidence="4">CGMCC 1.15290</strain>
    </source>
</reference>
<dbReference type="InterPro" id="IPR011129">
    <property type="entry name" value="CSD"/>
</dbReference>